<dbReference type="GO" id="GO:0005886">
    <property type="term" value="C:plasma membrane"/>
    <property type="evidence" value="ECO:0007669"/>
    <property type="project" value="UniProtKB-SubCell"/>
</dbReference>
<dbReference type="RefSeq" id="XP_025836275.1">
    <property type="nucleotide sequence ID" value="XM_025980490.1"/>
</dbReference>
<feature type="transmembrane region" description="Helical" evidence="9">
    <location>
        <begin position="203"/>
        <end position="225"/>
    </location>
</feature>
<dbReference type="PROSITE" id="PS00217">
    <property type="entry name" value="SUGAR_TRANSPORT_2"/>
    <property type="match status" value="1"/>
</dbReference>
<evidence type="ECO:0000256" key="8">
    <source>
        <dbReference type="ARBA" id="ARBA00023180"/>
    </source>
</evidence>
<evidence type="ECO:0000256" key="4">
    <source>
        <dbReference type="ARBA" id="ARBA00022597"/>
    </source>
</evidence>
<feature type="transmembrane region" description="Helical" evidence="9">
    <location>
        <begin position="26"/>
        <end position="48"/>
    </location>
</feature>
<dbReference type="InterPro" id="IPR005828">
    <property type="entry name" value="MFS_sugar_transport-like"/>
</dbReference>
<feature type="transmembrane region" description="Helical" evidence="9">
    <location>
        <begin position="139"/>
        <end position="165"/>
    </location>
</feature>
<dbReference type="PANTHER" id="PTHR48021:SF86">
    <property type="entry name" value="FACILITATED TREHALOSE TRANSPORTER TRET1-1-LIKE PROTEIN"/>
    <property type="match status" value="1"/>
</dbReference>
<keyword evidence="8" id="KW-0325">Glycoprotein</keyword>
<proteinExistence type="predicted"/>
<evidence type="ECO:0000256" key="6">
    <source>
        <dbReference type="ARBA" id="ARBA00022989"/>
    </source>
</evidence>
<keyword evidence="11" id="KW-1185">Reference proteome</keyword>
<dbReference type="PANTHER" id="PTHR48021">
    <property type="match status" value="1"/>
</dbReference>
<reference evidence="12" key="1">
    <citation type="submission" date="2025-08" db="UniProtKB">
        <authorList>
            <consortium name="RefSeq"/>
        </authorList>
    </citation>
    <scope>IDENTIFICATION</scope>
    <source>
        <tissue evidence="12">Entire body</tissue>
    </source>
</reference>
<comment type="subcellular location">
    <subcellularLocation>
        <location evidence="1">Cell membrane</location>
        <topology evidence="1">Multi-pass membrane protein</topology>
    </subcellularLocation>
</comment>
<dbReference type="FunFam" id="1.20.1250.20:FF:000218">
    <property type="entry name" value="facilitated trehalose transporter Tret1"/>
    <property type="match status" value="1"/>
</dbReference>
<evidence type="ECO:0000313" key="11">
    <source>
        <dbReference type="Proteomes" id="UP000192223"/>
    </source>
</evidence>
<dbReference type="InterPro" id="IPR050549">
    <property type="entry name" value="MFS_Trehalose_Transporter"/>
</dbReference>
<evidence type="ECO:0000256" key="2">
    <source>
        <dbReference type="ARBA" id="ARBA00022448"/>
    </source>
</evidence>
<feature type="transmembrane region" description="Helical" evidence="9">
    <location>
        <begin position="237"/>
        <end position="261"/>
    </location>
</feature>
<protein>
    <submittedName>
        <fullName evidence="12">Facilitated trehalose transporter Tret1-like isoform X2</fullName>
    </submittedName>
</protein>
<dbReference type="PRINTS" id="PR00171">
    <property type="entry name" value="SUGRTRNSPORT"/>
</dbReference>
<feature type="transmembrane region" description="Helical" evidence="9">
    <location>
        <begin position="54"/>
        <end position="75"/>
    </location>
</feature>
<evidence type="ECO:0000256" key="7">
    <source>
        <dbReference type="ARBA" id="ARBA00023136"/>
    </source>
</evidence>
<keyword evidence="7 9" id="KW-0472">Membrane</keyword>
<dbReference type="PROSITE" id="PS50850">
    <property type="entry name" value="MFS"/>
    <property type="match status" value="1"/>
</dbReference>
<dbReference type="GO" id="GO:0022857">
    <property type="term" value="F:transmembrane transporter activity"/>
    <property type="evidence" value="ECO:0007669"/>
    <property type="project" value="InterPro"/>
</dbReference>
<dbReference type="InterPro" id="IPR036259">
    <property type="entry name" value="MFS_trans_sf"/>
</dbReference>
<dbReference type="OrthoDB" id="6612291at2759"/>
<feature type="domain" description="Major facilitator superfamily (MFS) profile" evidence="10">
    <location>
        <begin position="1"/>
        <end position="328"/>
    </location>
</feature>
<feature type="transmembrane region" description="Helical" evidence="9">
    <location>
        <begin position="177"/>
        <end position="196"/>
    </location>
</feature>
<organism evidence="11 12">
    <name type="scientific">Agrilus planipennis</name>
    <name type="common">Emerald ash borer</name>
    <name type="synonym">Agrilus marcopoli</name>
    <dbReference type="NCBI Taxonomy" id="224129"/>
    <lineage>
        <taxon>Eukaryota</taxon>
        <taxon>Metazoa</taxon>
        <taxon>Ecdysozoa</taxon>
        <taxon>Arthropoda</taxon>
        <taxon>Hexapoda</taxon>
        <taxon>Insecta</taxon>
        <taxon>Pterygota</taxon>
        <taxon>Neoptera</taxon>
        <taxon>Endopterygota</taxon>
        <taxon>Coleoptera</taxon>
        <taxon>Polyphaga</taxon>
        <taxon>Elateriformia</taxon>
        <taxon>Buprestoidea</taxon>
        <taxon>Buprestidae</taxon>
        <taxon>Agrilinae</taxon>
        <taxon>Agrilus</taxon>
    </lineage>
</organism>
<evidence type="ECO:0000259" key="10">
    <source>
        <dbReference type="PROSITE" id="PS50850"/>
    </source>
</evidence>
<evidence type="ECO:0000313" key="12">
    <source>
        <dbReference type="RefSeq" id="XP_025836275.1"/>
    </source>
</evidence>
<keyword evidence="6 9" id="KW-1133">Transmembrane helix</keyword>
<dbReference type="InterPro" id="IPR003663">
    <property type="entry name" value="Sugar/inositol_transpt"/>
</dbReference>
<dbReference type="Proteomes" id="UP000192223">
    <property type="component" value="Unplaced"/>
</dbReference>
<evidence type="ECO:0000256" key="3">
    <source>
        <dbReference type="ARBA" id="ARBA00022475"/>
    </source>
</evidence>
<dbReference type="SUPFAM" id="SSF103473">
    <property type="entry name" value="MFS general substrate transporter"/>
    <property type="match status" value="1"/>
</dbReference>
<keyword evidence="2" id="KW-0813">Transport</keyword>
<keyword evidence="4" id="KW-0762">Sugar transport</keyword>
<keyword evidence="3" id="KW-1003">Cell membrane</keyword>
<dbReference type="InterPro" id="IPR020846">
    <property type="entry name" value="MFS_dom"/>
</dbReference>
<sequence>MLSGFATGGVSVVAPMYIGEISDVQLRGILGTFFELLIYVGILVSAVLGAYVNYITLTVVLGVIAGVLGACFVFFPESPTYLMMINKKSLAEKSLRFYRGKKYDVSKDLDLIQEELDLIDKRKGSLWDLWKSKAAMRGLVACVGLTAFQQLCAVDAVMFYCVYVFQTAGTSIDAYTSSVITSVIQLISATFAVFVIEKFNRCTFLYISTFGLGISLALFGAYFQIKNAGYNFQGMDLIPLASMISYFIFFAVGLGPIPWLINGELFSSEIKGPANGITIATNWTMLFLVTKSFPVMLDKMEPQYTFYSFAALMVLCLVFIRFCVPETRGKTLPDIQVELSK</sequence>
<feature type="transmembrane region" description="Helical" evidence="9">
    <location>
        <begin position="273"/>
        <end position="293"/>
    </location>
</feature>
<dbReference type="Pfam" id="PF00083">
    <property type="entry name" value="Sugar_tr"/>
    <property type="match status" value="1"/>
</dbReference>
<dbReference type="GeneID" id="108740052"/>
<evidence type="ECO:0000256" key="1">
    <source>
        <dbReference type="ARBA" id="ARBA00004651"/>
    </source>
</evidence>
<keyword evidence="5 9" id="KW-0812">Transmembrane</keyword>
<name>A0A7F5RK82_AGRPL</name>
<dbReference type="InterPro" id="IPR005829">
    <property type="entry name" value="Sugar_transporter_CS"/>
</dbReference>
<accession>A0A7F5RK82</accession>
<gene>
    <name evidence="12" type="primary">LOC108740052</name>
</gene>
<evidence type="ECO:0000256" key="9">
    <source>
        <dbReference type="SAM" id="Phobius"/>
    </source>
</evidence>
<dbReference type="AlphaFoldDB" id="A0A7F5RK82"/>
<evidence type="ECO:0000256" key="5">
    <source>
        <dbReference type="ARBA" id="ARBA00022692"/>
    </source>
</evidence>
<feature type="transmembrane region" description="Helical" evidence="9">
    <location>
        <begin position="305"/>
        <end position="324"/>
    </location>
</feature>
<dbReference type="Gene3D" id="1.20.1250.20">
    <property type="entry name" value="MFS general substrate transporter like domains"/>
    <property type="match status" value="1"/>
</dbReference>